<feature type="region of interest" description="Disordered" evidence="1">
    <location>
        <begin position="538"/>
        <end position="560"/>
    </location>
</feature>
<dbReference type="EMBL" id="CH408155">
    <property type="protein sequence ID" value="EDK36355.2"/>
    <property type="molecule type" value="Genomic_DNA"/>
</dbReference>
<dbReference type="OMA" id="LYYDLYD"/>
<gene>
    <name evidence="2" type="ORF">PGUG_00453</name>
</gene>
<accession>A5DAZ8</accession>
<feature type="region of interest" description="Disordered" evidence="1">
    <location>
        <begin position="727"/>
        <end position="769"/>
    </location>
</feature>
<protein>
    <recommendedName>
        <fullName evidence="4">WHIM1 domain-containing protein</fullName>
    </recommendedName>
</protein>
<feature type="compositionally biased region" description="Polar residues" evidence="1">
    <location>
        <begin position="250"/>
        <end position="261"/>
    </location>
</feature>
<dbReference type="GeneID" id="5129388"/>
<organism evidence="2 3">
    <name type="scientific">Meyerozyma guilliermondii (strain ATCC 6260 / CBS 566 / DSM 6381 / JCM 1539 / NBRC 10279 / NRRL Y-324)</name>
    <name type="common">Yeast</name>
    <name type="synonym">Candida guilliermondii</name>
    <dbReference type="NCBI Taxonomy" id="294746"/>
    <lineage>
        <taxon>Eukaryota</taxon>
        <taxon>Fungi</taxon>
        <taxon>Dikarya</taxon>
        <taxon>Ascomycota</taxon>
        <taxon>Saccharomycotina</taxon>
        <taxon>Pichiomycetes</taxon>
        <taxon>Debaryomycetaceae</taxon>
        <taxon>Meyerozyma</taxon>
    </lineage>
</organism>
<evidence type="ECO:0000256" key="1">
    <source>
        <dbReference type="SAM" id="MobiDB-lite"/>
    </source>
</evidence>
<dbReference type="STRING" id="294746.A5DAZ8"/>
<feature type="compositionally biased region" description="Low complexity" evidence="1">
    <location>
        <begin position="269"/>
        <end position="279"/>
    </location>
</feature>
<dbReference type="RefSeq" id="XP_001487076.2">
    <property type="nucleotide sequence ID" value="XM_001487026.1"/>
</dbReference>
<feature type="compositionally biased region" description="Basic and acidic residues" evidence="1">
    <location>
        <begin position="209"/>
        <end position="228"/>
    </location>
</feature>
<evidence type="ECO:0008006" key="4">
    <source>
        <dbReference type="Google" id="ProtNLM"/>
    </source>
</evidence>
<dbReference type="HOGENOM" id="CLU_020645_0_0_1"/>
<dbReference type="InParanoid" id="A5DAZ8"/>
<sequence>MDANIDPSIGEQELYEVSSASRQPEPNSVDHEDTSITNVLRLNEYVNAPHEDSVASHDEASNTSGIHMMSFDLENHPDAQLRTTAYENYHRQVPQNVISEAIANSETPLASEIPAVKLVEYNPAEKTKRLGRPRKNMEALVEPSPADSSAKNHYEAKISKFRLDHIPVEGPGSRGGKQGARNSPRGRITSGTIKKRKQALLNFPSIQTDKAKSETEADRSGSDTKDEDSSSPANNPEVSSSAIPPKDDATNLQSETKTNPITKKRKLQTRTLTSTGRTTVLNNRQKTAKQLVGPLVGLYYDLYDENIMDASQNSKATEEKLALGFPVTPSPYASDILYLVSYLQKFKDVIFVGYLGPQDFEKGLGLDGDQHVSEEMESLFCKLAALILNRKREIPLTSQKQAINDLKTISTSLGLPNKWSGSSAILKPEVSEVEYETLDPKNPEIRLEEINVYPQPSIGSNPFYDQPDFESLGLNGLKDPFDRLTMLVTMAEWSLIASDSMKNYITSELKNHDIVVDKETSYASHYVLKGYEHAETAKRQLDKKNSKKQKDDSPAFMDPTSDPLLHPLRLRLDELLVGDCGFNIGRFYLCWMAEGDNGGLSNLRRFKSVRNNINELPNRLPSRFKLYVEDVYKMLAQSLATYGVSFENGEEVAQPVDEGPIWFEVANDVVSLKKFTDHLALKLGIRPGLEDPITSSSMLFKPVMNLLSQLSTITKLLERFEGLSNSTRSTRRTVDYNEQPADGEEEPESDEGEVFVQQIPDTDDEDYEE</sequence>
<name>A5DAZ8_PICGU</name>
<evidence type="ECO:0000313" key="3">
    <source>
        <dbReference type="Proteomes" id="UP000001997"/>
    </source>
</evidence>
<proteinExistence type="predicted"/>
<evidence type="ECO:0000313" key="2">
    <source>
        <dbReference type="EMBL" id="EDK36355.2"/>
    </source>
</evidence>
<feature type="compositionally biased region" description="Polar residues" evidence="1">
    <location>
        <begin position="230"/>
        <end position="242"/>
    </location>
</feature>
<feature type="compositionally biased region" description="Basic and acidic residues" evidence="1">
    <location>
        <begin position="538"/>
        <end position="553"/>
    </location>
</feature>
<dbReference type="FunCoup" id="A5DAZ8">
    <property type="interactions" value="241"/>
</dbReference>
<dbReference type="AlphaFoldDB" id="A5DAZ8"/>
<feature type="compositionally biased region" description="Basic and acidic residues" evidence="1">
    <location>
        <begin position="150"/>
        <end position="167"/>
    </location>
</feature>
<dbReference type="KEGG" id="pgu:PGUG_00453"/>
<feature type="compositionally biased region" description="Acidic residues" evidence="1">
    <location>
        <begin position="741"/>
        <end position="753"/>
    </location>
</feature>
<keyword evidence="3" id="KW-1185">Reference proteome</keyword>
<dbReference type="OrthoDB" id="349045at2759"/>
<feature type="region of interest" description="Disordered" evidence="1">
    <location>
        <begin position="129"/>
        <end position="279"/>
    </location>
</feature>
<dbReference type="VEuPathDB" id="FungiDB:PGUG_00453"/>
<dbReference type="eggNOG" id="ENOG502S8WJ">
    <property type="taxonomic scope" value="Eukaryota"/>
</dbReference>
<feature type="region of interest" description="Disordered" evidence="1">
    <location>
        <begin position="1"/>
        <end position="36"/>
    </location>
</feature>
<reference evidence="2 3" key="1">
    <citation type="journal article" date="2009" name="Nature">
        <title>Evolution of pathogenicity and sexual reproduction in eight Candida genomes.</title>
        <authorList>
            <person name="Butler G."/>
            <person name="Rasmussen M.D."/>
            <person name="Lin M.F."/>
            <person name="Santos M.A."/>
            <person name="Sakthikumar S."/>
            <person name="Munro C.A."/>
            <person name="Rheinbay E."/>
            <person name="Grabherr M."/>
            <person name="Forche A."/>
            <person name="Reedy J.L."/>
            <person name="Agrafioti I."/>
            <person name="Arnaud M.B."/>
            <person name="Bates S."/>
            <person name="Brown A.J."/>
            <person name="Brunke S."/>
            <person name="Costanzo M.C."/>
            <person name="Fitzpatrick D.A."/>
            <person name="de Groot P.W."/>
            <person name="Harris D."/>
            <person name="Hoyer L.L."/>
            <person name="Hube B."/>
            <person name="Klis F.M."/>
            <person name="Kodira C."/>
            <person name="Lennard N."/>
            <person name="Logue M.E."/>
            <person name="Martin R."/>
            <person name="Neiman A.M."/>
            <person name="Nikolaou E."/>
            <person name="Quail M.A."/>
            <person name="Quinn J."/>
            <person name="Santos M.C."/>
            <person name="Schmitzberger F.F."/>
            <person name="Sherlock G."/>
            <person name="Shah P."/>
            <person name="Silverstein K.A."/>
            <person name="Skrzypek M.S."/>
            <person name="Soll D."/>
            <person name="Staggs R."/>
            <person name="Stansfield I."/>
            <person name="Stumpf M.P."/>
            <person name="Sudbery P.E."/>
            <person name="Srikantha T."/>
            <person name="Zeng Q."/>
            <person name="Berman J."/>
            <person name="Berriman M."/>
            <person name="Heitman J."/>
            <person name="Gow N.A."/>
            <person name="Lorenz M.C."/>
            <person name="Birren B.W."/>
            <person name="Kellis M."/>
            <person name="Cuomo C.A."/>
        </authorList>
    </citation>
    <scope>NUCLEOTIDE SEQUENCE [LARGE SCALE GENOMIC DNA]</scope>
    <source>
        <strain evidence="3">ATCC 6260 / CBS 566 / DSM 6381 / JCM 1539 / NBRC 10279 / NRRL Y-324</strain>
    </source>
</reference>
<dbReference type="Proteomes" id="UP000001997">
    <property type="component" value="Unassembled WGS sequence"/>
</dbReference>